<dbReference type="Gene3D" id="1.10.287.130">
    <property type="match status" value="1"/>
</dbReference>
<dbReference type="SMART" id="SM00304">
    <property type="entry name" value="HAMP"/>
    <property type="match status" value="1"/>
</dbReference>
<dbReference type="CDD" id="cd06225">
    <property type="entry name" value="HAMP"/>
    <property type="match status" value="1"/>
</dbReference>
<evidence type="ECO:0000259" key="10">
    <source>
        <dbReference type="PROSITE" id="PS50885"/>
    </source>
</evidence>
<dbReference type="InterPro" id="IPR003660">
    <property type="entry name" value="HAMP_dom"/>
</dbReference>
<dbReference type="InterPro" id="IPR004358">
    <property type="entry name" value="Sig_transdc_His_kin-like_C"/>
</dbReference>
<keyword evidence="4" id="KW-0597">Phosphoprotein</keyword>
<dbReference type="Pfam" id="PF02518">
    <property type="entry name" value="HATPase_c"/>
    <property type="match status" value="1"/>
</dbReference>
<dbReference type="OrthoDB" id="312445at2"/>
<evidence type="ECO:0000256" key="2">
    <source>
        <dbReference type="ARBA" id="ARBA00004370"/>
    </source>
</evidence>
<dbReference type="GO" id="GO:0016020">
    <property type="term" value="C:membrane"/>
    <property type="evidence" value="ECO:0007669"/>
    <property type="project" value="UniProtKB-SubCell"/>
</dbReference>
<protein>
    <recommendedName>
        <fullName evidence="3">histidine kinase</fullName>
        <ecNumber evidence="3">2.7.13.3</ecNumber>
    </recommendedName>
</protein>
<dbReference type="EMBL" id="CP035807">
    <property type="protein sequence ID" value="QEN05923.1"/>
    <property type="molecule type" value="Genomic_DNA"/>
</dbReference>
<dbReference type="GO" id="GO:0000155">
    <property type="term" value="F:phosphorelay sensor kinase activity"/>
    <property type="evidence" value="ECO:0007669"/>
    <property type="project" value="InterPro"/>
</dbReference>
<dbReference type="PROSITE" id="PS50109">
    <property type="entry name" value="HIS_KIN"/>
    <property type="match status" value="1"/>
</dbReference>
<dbReference type="PROSITE" id="PS50885">
    <property type="entry name" value="HAMP"/>
    <property type="match status" value="1"/>
</dbReference>
<dbReference type="SUPFAM" id="SSF47384">
    <property type="entry name" value="Homodimeric domain of signal transducing histidine kinase"/>
    <property type="match status" value="1"/>
</dbReference>
<feature type="domain" description="HAMP" evidence="10">
    <location>
        <begin position="180"/>
        <end position="232"/>
    </location>
</feature>
<name>A0A5C1QCT2_9SPIO</name>
<evidence type="ECO:0000256" key="5">
    <source>
        <dbReference type="ARBA" id="ARBA00022679"/>
    </source>
</evidence>
<dbReference type="SUPFAM" id="SSF158472">
    <property type="entry name" value="HAMP domain-like"/>
    <property type="match status" value="1"/>
</dbReference>
<accession>A0A5C1QCT2</accession>
<comment type="subcellular location">
    <subcellularLocation>
        <location evidence="2">Membrane</location>
    </subcellularLocation>
</comment>
<feature type="coiled-coil region" evidence="7">
    <location>
        <begin position="217"/>
        <end position="244"/>
    </location>
</feature>
<dbReference type="RefSeq" id="WP_149569157.1">
    <property type="nucleotide sequence ID" value="NZ_CP035807.1"/>
</dbReference>
<evidence type="ECO:0000256" key="7">
    <source>
        <dbReference type="SAM" id="Coils"/>
    </source>
</evidence>
<dbReference type="InterPro" id="IPR036890">
    <property type="entry name" value="HATPase_C_sf"/>
</dbReference>
<feature type="transmembrane region" description="Helical" evidence="8">
    <location>
        <begin position="7"/>
        <end position="26"/>
    </location>
</feature>
<dbReference type="EC" id="2.7.13.3" evidence="3"/>
<dbReference type="PRINTS" id="PR00344">
    <property type="entry name" value="BCTRLSENSOR"/>
</dbReference>
<dbReference type="SMART" id="SM00387">
    <property type="entry name" value="HATPase_c"/>
    <property type="match status" value="1"/>
</dbReference>
<evidence type="ECO:0000256" key="4">
    <source>
        <dbReference type="ARBA" id="ARBA00022553"/>
    </source>
</evidence>
<reference evidence="11 12" key="1">
    <citation type="submission" date="2019-02" db="EMBL/GenBank/DDBJ databases">
        <authorList>
            <person name="Fomenkov A."/>
            <person name="Dubinina G."/>
            <person name="Grabovich M."/>
            <person name="Vincze T."/>
            <person name="Roberts R.J."/>
        </authorList>
    </citation>
    <scope>NUCLEOTIDE SEQUENCE [LARGE SCALE GENOMIC DNA]</scope>
    <source>
        <strain evidence="11 12">P</strain>
    </source>
</reference>
<evidence type="ECO:0000313" key="12">
    <source>
        <dbReference type="Proteomes" id="UP000323824"/>
    </source>
</evidence>
<evidence type="ECO:0000313" key="11">
    <source>
        <dbReference type="EMBL" id="QEN05923.1"/>
    </source>
</evidence>
<keyword evidence="8" id="KW-0472">Membrane</keyword>
<dbReference type="InterPro" id="IPR003594">
    <property type="entry name" value="HATPase_dom"/>
</dbReference>
<keyword evidence="7" id="KW-0175">Coiled coil</keyword>
<sequence>MRFRLKLQVTILPFIILPILLAGIIYSKVGRGMLMERKSEILQLRLDSVYRFAEAEYDYLNSLSLGSSSFFNKKSWESVEQFASQLQNTGDPLFIIKENESQLDLSGGSGFKKGNLEPFQEKNITYFYYYKKFTNWNMILISGTEERSIYAPIDNATRIFILFSLINIFISIIIVFIISNKITKPMEKLTLLAKEMANNNLSIRAQISSNDEIGILSENLNIMVERLEESKKGLEEKVNVRTKELRDSLMELQITQEQLVESEKMAALGNLVAGVAHEINTPVGICITATSFVIEETESIKQKYNSNSMTKLLFESYLNRIDDTSTLIFSNLSRAAGLIKSFKNIATDQTSEEKRNFKILEYTNDILKSLHYKFKRTNIEVVIKCKEEILMSSYPGAISQVFTNLLLNSLIHGFEHIDNGQIIIEIIKIDEYIKILYRDNGQGMIEKDLKKIFEPFFTTKRGSGGSGLGMNIVYNLVTQTLGGSIQCSSRVDKGINITILIPINIS</sequence>
<proteinExistence type="predicted"/>
<dbReference type="Gene3D" id="3.30.565.10">
    <property type="entry name" value="Histidine kinase-like ATPase, C-terminal domain"/>
    <property type="match status" value="1"/>
</dbReference>
<gene>
    <name evidence="11" type="ORF">EW093_14880</name>
</gene>
<evidence type="ECO:0000256" key="1">
    <source>
        <dbReference type="ARBA" id="ARBA00000085"/>
    </source>
</evidence>
<dbReference type="Proteomes" id="UP000323824">
    <property type="component" value="Chromosome"/>
</dbReference>
<keyword evidence="6" id="KW-0418">Kinase</keyword>
<dbReference type="Gene3D" id="6.10.340.10">
    <property type="match status" value="1"/>
</dbReference>
<keyword evidence="8" id="KW-1133">Transmembrane helix</keyword>
<dbReference type="KEGG" id="sper:EW093_14880"/>
<evidence type="ECO:0000259" key="9">
    <source>
        <dbReference type="PROSITE" id="PS50109"/>
    </source>
</evidence>
<dbReference type="InterPro" id="IPR036097">
    <property type="entry name" value="HisK_dim/P_sf"/>
</dbReference>
<keyword evidence="5" id="KW-0808">Transferase</keyword>
<feature type="domain" description="Histidine kinase" evidence="9">
    <location>
        <begin position="274"/>
        <end position="505"/>
    </location>
</feature>
<feature type="transmembrane region" description="Helical" evidence="8">
    <location>
        <begin position="159"/>
        <end position="178"/>
    </location>
</feature>
<evidence type="ECO:0000256" key="8">
    <source>
        <dbReference type="SAM" id="Phobius"/>
    </source>
</evidence>
<dbReference type="Pfam" id="PF00672">
    <property type="entry name" value="HAMP"/>
    <property type="match status" value="1"/>
</dbReference>
<keyword evidence="12" id="KW-1185">Reference proteome</keyword>
<keyword evidence="8" id="KW-0812">Transmembrane</keyword>
<dbReference type="InterPro" id="IPR005467">
    <property type="entry name" value="His_kinase_dom"/>
</dbReference>
<dbReference type="SUPFAM" id="SSF55874">
    <property type="entry name" value="ATPase domain of HSP90 chaperone/DNA topoisomerase II/histidine kinase"/>
    <property type="match status" value="1"/>
</dbReference>
<organism evidence="11 12">
    <name type="scientific">Thiospirochaeta perfilievii</name>
    <dbReference type="NCBI Taxonomy" id="252967"/>
    <lineage>
        <taxon>Bacteria</taxon>
        <taxon>Pseudomonadati</taxon>
        <taxon>Spirochaetota</taxon>
        <taxon>Spirochaetia</taxon>
        <taxon>Spirochaetales</taxon>
        <taxon>Spirochaetaceae</taxon>
        <taxon>Thiospirochaeta</taxon>
    </lineage>
</organism>
<dbReference type="AlphaFoldDB" id="A0A5C1QCT2"/>
<dbReference type="PANTHER" id="PTHR43065">
    <property type="entry name" value="SENSOR HISTIDINE KINASE"/>
    <property type="match status" value="1"/>
</dbReference>
<evidence type="ECO:0000256" key="3">
    <source>
        <dbReference type="ARBA" id="ARBA00012438"/>
    </source>
</evidence>
<reference evidence="11 12" key="2">
    <citation type="submission" date="2019-09" db="EMBL/GenBank/DDBJ databases">
        <title>Complete Genome Sequence and Methylome Analysis of free living Spirochaetas.</title>
        <authorList>
            <person name="Leshcheva N."/>
            <person name="Mikheeva N."/>
        </authorList>
    </citation>
    <scope>NUCLEOTIDE SEQUENCE [LARGE SCALE GENOMIC DNA]</scope>
    <source>
        <strain evidence="11 12">P</strain>
    </source>
</reference>
<evidence type="ECO:0000256" key="6">
    <source>
        <dbReference type="ARBA" id="ARBA00022777"/>
    </source>
</evidence>
<comment type="catalytic activity">
    <reaction evidence="1">
        <text>ATP + protein L-histidine = ADP + protein N-phospho-L-histidine.</text>
        <dbReference type="EC" id="2.7.13.3"/>
    </reaction>
</comment>